<keyword evidence="2 13" id="KW-0813">Transport</keyword>
<keyword evidence="3 13" id="KW-0138">CF(0)</keyword>
<dbReference type="GO" id="GO:0012505">
    <property type="term" value="C:endomembrane system"/>
    <property type="evidence" value="ECO:0007669"/>
    <property type="project" value="UniProtKB-SubCell"/>
</dbReference>
<keyword evidence="9 13" id="KW-0066">ATP synthesis</keyword>
<dbReference type="GO" id="GO:0045259">
    <property type="term" value="C:proton-transporting ATP synthase complex"/>
    <property type="evidence" value="ECO:0007669"/>
    <property type="project" value="UniProtKB-KW"/>
</dbReference>
<evidence type="ECO:0000313" key="16">
    <source>
        <dbReference type="EMBL" id="MBA2882869.1"/>
    </source>
</evidence>
<evidence type="ECO:0000256" key="3">
    <source>
        <dbReference type="ARBA" id="ARBA00022547"/>
    </source>
</evidence>
<dbReference type="PANTHER" id="PTHR33445:SF2">
    <property type="entry name" value="ATP SYNTHASE SUBUNIT B', CHLOROPLASTIC"/>
    <property type="match status" value="1"/>
</dbReference>
<evidence type="ECO:0000256" key="14">
    <source>
        <dbReference type="RuleBase" id="RU003848"/>
    </source>
</evidence>
<dbReference type="Pfam" id="PF00430">
    <property type="entry name" value="ATP-synt_B"/>
    <property type="match status" value="1"/>
</dbReference>
<comment type="similarity">
    <text evidence="1 13 14">Belongs to the ATPase B chain family.</text>
</comment>
<dbReference type="InterPro" id="IPR050059">
    <property type="entry name" value="ATP_synthase_B_chain"/>
</dbReference>
<name>A0A7W0CBV1_9BACT</name>
<evidence type="ECO:0000256" key="15">
    <source>
        <dbReference type="SAM" id="MobiDB-lite"/>
    </source>
</evidence>
<gene>
    <name evidence="13" type="primary">atpF</name>
    <name evidence="16" type="ORF">HNR65_003224</name>
</gene>
<evidence type="ECO:0000256" key="5">
    <source>
        <dbReference type="ARBA" id="ARBA00022781"/>
    </source>
</evidence>
<accession>A0A7W0CBV1</accession>
<dbReference type="Proteomes" id="UP000525298">
    <property type="component" value="Unassembled WGS sequence"/>
</dbReference>
<dbReference type="GO" id="GO:0005886">
    <property type="term" value="C:plasma membrane"/>
    <property type="evidence" value="ECO:0007669"/>
    <property type="project" value="UniProtKB-SubCell"/>
</dbReference>
<keyword evidence="7 13" id="KW-0406">Ion transport</keyword>
<evidence type="ECO:0000256" key="7">
    <source>
        <dbReference type="ARBA" id="ARBA00023065"/>
    </source>
</evidence>
<keyword evidence="5 13" id="KW-0375">Hydrogen ion transport</keyword>
<keyword evidence="8 13" id="KW-0472">Membrane</keyword>
<comment type="function">
    <text evidence="11">Component of the F(0) channel, it forms part of the peripheral stalk, linking F(1) to F(0). The b'-subunit is a diverged and duplicated form of b found in plants and photosynthetic bacteria.</text>
</comment>
<dbReference type="AlphaFoldDB" id="A0A7W0CBV1"/>
<dbReference type="GO" id="GO:0046961">
    <property type="term" value="F:proton-transporting ATPase activity, rotational mechanism"/>
    <property type="evidence" value="ECO:0007669"/>
    <property type="project" value="TreeGrafter"/>
</dbReference>
<proteinExistence type="inferred from homology"/>
<feature type="region of interest" description="Disordered" evidence="15">
    <location>
        <begin position="82"/>
        <end position="102"/>
    </location>
</feature>
<keyword evidence="4 13" id="KW-0812">Transmembrane</keyword>
<dbReference type="CDD" id="cd06503">
    <property type="entry name" value="ATP-synt_Fo_b"/>
    <property type="match status" value="1"/>
</dbReference>
<keyword evidence="17" id="KW-1185">Reference proteome</keyword>
<dbReference type="HAMAP" id="MF_01398">
    <property type="entry name" value="ATP_synth_b_bprime"/>
    <property type="match status" value="1"/>
</dbReference>
<reference evidence="16 17" key="1">
    <citation type="submission" date="2020-07" db="EMBL/GenBank/DDBJ databases">
        <title>Genomic Encyclopedia of Type Strains, Phase IV (KMG-IV): sequencing the most valuable type-strain genomes for metagenomic binning, comparative biology and taxonomic classification.</title>
        <authorList>
            <person name="Goeker M."/>
        </authorList>
    </citation>
    <scope>NUCLEOTIDE SEQUENCE [LARGE SCALE GENOMIC DNA]</scope>
    <source>
        <strain evidence="16 17">DSM 17721</strain>
    </source>
</reference>
<evidence type="ECO:0000256" key="13">
    <source>
        <dbReference type="HAMAP-Rule" id="MF_01398"/>
    </source>
</evidence>
<keyword evidence="6 13" id="KW-1133">Transmembrane helix</keyword>
<evidence type="ECO:0000256" key="4">
    <source>
        <dbReference type="ARBA" id="ARBA00022692"/>
    </source>
</evidence>
<organism evidence="16 17">
    <name type="scientific">Desulfosalsimonas propionicica</name>
    <dbReference type="NCBI Taxonomy" id="332175"/>
    <lineage>
        <taxon>Bacteria</taxon>
        <taxon>Pseudomonadati</taxon>
        <taxon>Thermodesulfobacteriota</taxon>
        <taxon>Desulfobacteria</taxon>
        <taxon>Desulfobacterales</taxon>
        <taxon>Desulfosalsimonadaceae</taxon>
        <taxon>Desulfosalsimonas</taxon>
    </lineage>
</organism>
<evidence type="ECO:0000256" key="11">
    <source>
        <dbReference type="ARBA" id="ARBA00025614"/>
    </source>
</evidence>
<feature type="transmembrane region" description="Helical" evidence="13">
    <location>
        <begin position="16"/>
        <end position="35"/>
    </location>
</feature>
<comment type="function">
    <text evidence="10 13">F(1)F(0) ATP synthase produces ATP from ADP in the presence of a proton or sodium gradient. F-type ATPases consist of two structural domains, F(1) containing the extramembraneous catalytic core and F(0) containing the membrane proton channel, linked together by a central stalk and a peripheral stalk. During catalysis, ATP synthesis in the catalytic domain of F(1) is coupled via a rotary mechanism of the central stalk subunits to proton translocation.</text>
</comment>
<evidence type="ECO:0000256" key="6">
    <source>
        <dbReference type="ARBA" id="ARBA00022989"/>
    </source>
</evidence>
<evidence type="ECO:0000256" key="9">
    <source>
        <dbReference type="ARBA" id="ARBA00023310"/>
    </source>
</evidence>
<dbReference type="InterPro" id="IPR002146">
    <property type="entry name" value="ATP_synth_b/b'su_bac/chlpt"/>
</dbReference>
<evidence type="ECO:0000256" key="8">
    <source>
        <dbReference type="ARBA" id="ARBA00023136"/>
    </source>
</evidence>
<dbReference type="PANTHER" id="PTHR33445">
    <property type="entry name" value="ATP SYNTHASE SUBUNIT B', CHLOROPLASTIC"/>
    <property type="match status" value="1"/>
</dbReference>
<comment type="subunit">
    <text evidence="13">F-type ATPases have 2 components, F(1) - the catalytic core - and F(0) - the membrane proton channel. F(1) has five subunits: alpha(3), beta(3), gamma(1), delta(1), epsilon(1). F(0) has three main subunits: a(1), b(2) and c(10-14). The alpha and beta chains form an alternating ring which encloses part of the gamma chain. F(1) is attached to F(0) by a central stalk formed by the gamma and epsilon chains, while a peripheral stalk is formed by the delta and b chains.</text>
</comment>
<sequence length="152" mass="17831">MEIVENLALISLNETLIAQLIAFLIFFFLINRIMIRPLRETMGKREHYIQNIESEIHQSSEKLEDLNQQLWEHERKVVREANAEKEDLKKQGNQQAQEILGETKNEIDQIRQENTRLLNQEISEARKYIEAESEKLAGTIMETILERGVSRG</sequence>
<dbReference type="GO" id="GO:0046933">
    <property type="term" value="F:proton-transporting ATP synthase activity, rotational mechanism"/>
    <property type="evidence" value="ECO:0007669"/>
    <property type="project" value="UniProtKB-UniRule"/>
</dbReference>
<protein>
    <recommendedName>
        <fullName evidence="13">ATP synthase subunit b</fullName>
    </recommendedName>
    <alternativeName>
        <fullName evidence="13">ATP synthase F(0) sector subunit b</fullName>
    </alternativeName>
    <alternativeName>
        <fullName evidence="13">ATPase subunit I</fullName>
    </alternativeName>
    <alternativeName>
        <fullName evidence="13">F-type ATPase subunit b</fullName>
        <shortName evidence="13">F-ATPase subunit b</shortName>
    </alternativeName>
</protein>
<keyword evidence="13" id="KW-1003">Cell membrane</keyword>
<comment type="subcellular location">
    <subcellularLocation>
        <location evidence="13">Cell membrane</location>
        <topology evidence="13">Single-pass membrane protein</topology>
    </subcellularLocation>
    <subcellularLocation>
        <location evidence="12">Endomembrane system</location>
        <topology evidence="12">Single-pass membrane protein</topology>
    </subcellularLocation>
</comment>
<comment type="caution">
    <text evidence="16">The sequence shown here is derived from an EMBL/GenBank/DDBJ whole genome shotgun (WGS) entry which is preliminary data.</text>
</comment>
<dbReference type="RefSeq" id="WP_181552489.1">
    <property type="nucleotide sequence ID" value="NZ_JACDUS010000013.1"/>
</dbReference>
<evidence type="ECO:0000256" key="12">
    <source>
        <dbReference type="ARBA" id="ARBA00037847"/>
    </source>
</evidence>
<dbReference type="EMBL" id="JACDUS010000013">
    <property type="protein sequence ID" value="MBA2882869.1"/>
    <property type="molecule type" value="Genomic_DNA"/>
</dbReference>
<evidence type="ECO:0000256" key="1">
    <source>
        <dbReference type="ARBA" id="ARBA00005513"/>
    </source>
</evidence>
<evidence type="ECO:0000313" key="17">
    <source>
        <dbReference type="Proteomes" id="UP000525298"/>
    </source>
</evidence>
<evidence type="ECO:0000256" key="10">
    <source>
        <dbReference type="ARBA" id="ARBA00025198"/>
    </source>
</evidence>
<evidence type="ECO:0000256" key="2">
    <source>
        <dbReference type="ARBA" id="ARBA00022448"/>
    </source>
</evidence>